<evidence type="ECO:0000256" key="2">
    <source>
        <dbReference type="SAM" id="Phobius"/>
    </source>
</evidence>
<gene>
    <name evidence="4" type="ORF">LTR77_000443</name>
</gene>
<reference evidence="4 5" key="1">
    <citation type="submission" date="2023-08" db="EMBL/GenBank/DDBJ databases">
        <title>Black Yeasts Isolated from many extreme environments.</title>
        <authorList>
            <person name="Coleine C."/>
            <person name="Stajich J.E."/>
            <person name="Selbmann L."/>
        </authorList>
    </citation>
    <scope>NUCLEOTIDE SEQUENCE [LARGE SCALE GENOMIC DNA]</scope>
    <source>
        <strain evidence="4 5">CCFEE 5935</strain>
    </source>
</reference>
<dbReference type="PANTHER" id="PTHR28049:SF1">
    <property type="entry name" value="DSC E3 UBIQUITIN LIGASE COMPLEX SUBUNIT 3"/>
    <property type="match status" value="1"/>
</dbReference>
<evidence type="ECO:0000313" key="5">
    <source>
        <dbReference type="Proteomes" id="UP001337655"/>
    </source>
</evidence>
<organism evidence="4 5">
    <name type="scientific">Saxophila tyrrhenica</name>
    <dbReference type="NCBI Taxonomy" id="1690608"/>
    <lineage>
        <taxon>Eukaryota</taxon>
        <taxon>Fungi</taxon>
        <taxon>Dikarya</taxon>
        <taxon>Ascomycota</taxon>
        <taxon>Pezizomycotina</taxon>
        <taxon>Dothideomycetes</taxon>
        <taxon>Dothideomycetidae</taxon>
        <taxon>Mycosphaerellales</taxon>
        <taxon>Extremaceae</taxon>
        <taxon>Saxophila</taxon>
    </lineage>
</organism>
<dbReference type="Pfam" id="PF13373">
    <property type="entry name" value="Dsc3_C"/>
    <property type="match status" value="1"/>
</dbReference>
<dbReference type="Pfam" id="PF10302">
    <property type="entry name" value="Dsc3_N"/>
    <property type="match status" value="1"/>
</dbReference>
<feature type="transmembrane region" description="Helical" evidence="2">
    <location>
        <begin position="236"/>
        <end position="255"/>
    </location>
</feature>
<dbReference type="RefSeq" id="XP_064663943.1">
    <property type="nucleotide sequence ID" value="XM_064797709.1"/>
</dbReference>
<feature type="domain" description="Ubiquitin-like" evidence="3">
    <location>
        <begin position="8"/>
        <end position="69"/>
    </location>
</feature>
<evidence type="ECO:0000313" key="4">
    <source>
        <dbReference type="EMBL" id="KAK5175305.1"/>
    </source>
</evidence>
<keyword evidence="2" id="KW-0812">Transmembrane</keyword>
<proteinExistence type="predicted"/>
<dbReference type="Proteomes" id="UP001337655">
    <property type="component" value="Unassembled WGS sequence"/>
</dbReference>
<keyword evidence="2" id="KW-1133">Transmembrane helix</keyword>
<feature type="compositionally biased region" description="Low complexity" evidence="1">
    <location>
        <begin position="151"/>
        <end position="161"/>
    </location>
</feature>
<accession>A0AAV9PP85</accession>
<dbReference type="InterPro" id="IPR000626">
    <property type="entry name" value="Ubiquitin-like_dom"/>
</dbReference>
<feature type="transmembrane region" description="Helical" evidence="2">
    <location>
        <begin position="267"/>
        <end position="285"/>
    </location>
</feature>
<dbReference type="InterPro" id="IPR019413">
    <property type="entry name" value="Dsc3_ub-like_dom"/>
</dbReference>
<dbReference type="AlphaFoldDB" id="A0AAV9PP85"/>
<dbReference type="PANTHER" id="PTHR28049">
    <property type="entry name" value="TRANSMEMBRANE PROTEIN YOR223W"/>
    <property type="match status" value="1"/>
</dbReference>
<evidence type="ECO:0000256" key="1">
    <source>
        <dbReference type="SAM" id="MobiDB-lite"/>
    </source>
</evidence>
<name>A0AAV9PP85_9PEZI</name>
<dbReference type="Gene3D" id="3.10.20.90">
    <property type="entry name" value="Phosphatidylinositol 3-kinase Catalytic Subunit, Chain A, domain 1"/>
    <property type="match status" value="1"/>
</dbReference>
<dbReference type="SUPFAM" id="SSF54236">
    <property type="entry name" value="Ubiquitin-like"/>
    <property type="match status" value="1"/>
</dbReference>
<dbReference type="InterPro" id="IPR025390">
    <property type="entry name" value="Dsc3_C"/>
</dbReference>
<feature type="region of interest" description="Disordered" evidence="1">
    <location>
        <begin position="72"/>
        <end position="106"/>
    </location>
</feature>
<protein>
    <recommendedName>
        <fullName evidence="3">Ubiquitin-like domain-containing protein</fullName>
    </recommendedName>
</protein>
<dbReference type="InterPro" id="IPR029071">
    <property type="entry name" value="Ubiquitin-like_domsf"/>
</dbReference>
<sequence>MAATNTPLDLVIRFSTSNPDVILSISDPATTSALSLKQQIRSHLDAPASSSRLRLIHSGKVLLDSETLSRTLHVTLPPPPPPNNAAQSEKAKGKRPLRPPPAQTPRVYIHCSIGDPLTPSDLASEAELAAKADAALLSNTTAAVSQTEDNAAPTTTTTPAPRGFDRLLTTGFTPAEVATLRSQFLAIQSHTHTPDTMPSGPELLALEERWLDNGHSPAGDEAGGFVSEDEGGLEDMLYGNLTGFFWPIGAMFWLMREEGVWTRRRQVAVLGGFLVNVTFGFLRVMN</sequence>
<keyword evidence="2" id="KW-0472">Membrane</keyword>
<dbReference type="GeneID" id="89921793"/>
<dbReference type="PROSITE" id="PS50053">
    <property type="entry name" value="UBIQUITIN_2"/>
    <property type="match status" value="1"/>
</dbReference>
<dbReference type="GO" id="GO:0044695">
    <property type="term" value="C:Dsc E3 ubiquitin ligase complex"/>
    <property type="evidence" value="ECO:0007669"/>
    <property type="project" value="InterPro"/>
</dbReference>
<feature type="region of interest" description="Disordered" evidence="1">
    <location>
        <begin position="143"/>
        <end position="165"/>
    </location>
</feature>
<dbReference type="GO" id="GO:0005783">
    <property type="term" value="C:endoplasmic reticulum"/>
    <property type="evidence" value="ECO:0007669"/>
    <property type="project" value="TreeGrafter"/>
</dbReference>
<keyword evidence="5" id="KW-1185">Reference proteome</keyword>
<dbReference type="EMBL" id="JAVRRT010000001">
    <property type="protein sequence ID" value="KAK5175305.1"/>
    <property type="molecule type" value="Genomic_DNA"/>
</dbReference>
<comment type="caution">
    <text evidence="4">The sequence shown here is derived from an EMBL/GenBank/DDBJ whole genome shotgun (WGS) entry which is preliminary data.</text>
</comment>
<evidence type="ECO:0000259" key="3">
    <source>
        <dbReference type="PROSITE" id="PS50053"/>
    </source>
</evidence>
<dbReference type="InterPro" id="IPR045226">
    <property type="entry name" value="Dsc3"/>
</dbReference>